<dbReference type="OrthoDB" id="272703at2759"/>
<feature type="domain" description="RRM" evidence="8">
    <location>
        <begin position="134"/>
        <end position="213"/>
    </location>
</feature>
<dbReference type="Proteomes" id="UP000221165">
    <property type="component" value="Unassembled WGS sequence"/>
</dbReference>
<evidence type="ECO:0000256" key="7">
    <source>
        <dbReference type="SAM" id="MobiDB-lite"/>
    </source>
</evidence>
<dbReference type="EMBL" id="MIGC01010912">
    <property type="protein sequence ID" value="PHJ14849.1"/>
    <property type="molecule type" value="Genomic_DNA"/>
</dbReference>
<dbReference type="InterPro" id="IPR035979">
    <property type="entry name" value="RBD_domain_sf"/>
</dbReference>
<evidence type="ECO:0000313" key="10">
    <source>
        <dbReference type="Proteomes" id="UP000221165"/>
    </source>
</evidence>
<dbReference type="CDD" id="cd12374">
    <property type="entry name" value="RRM_UHM_SPF45_PUF60"/>
    <property type="match status" value="1"/>
</dbReference>
<keyword evidence="2" id="KW-0507">mRNA processing</keyword>
<evidence type="ECO:0000256" key="5">
    <source>
        <dbReference type="ARBA" id="ARBA00023242"/>
    </source>
</evidence>
<dbReference type="GO" id="GO:0003723">
    <property type="term" value="F:RNA binding"/>
    <property type="evidence" value="ECO:0007669"/>
    <property type="project" value="UniProtKB-UniRule"/>
</dbReference>
<evidence type="ECO:0000313" key="9">
    <source>
        <dbReference type="EMBL" id="PHJ14849.1"/>
    </source>
</evidence>
<proteinExistence type="predicted"/>
<evidence type="ECO:0000256" key="4">
    <source>
        <dbReference type="ARBA" id="ARBA00023187"/>
    </source>
</evidence>
<evidence type="ECO:0000256" key="2">
    <source>
        <dbReference type="ARBA" id="ARBA00022664"/>
    </source>
</evidence>
<dbReference type="GO" id="GO:0071011">
    <property type="term" value="C:precatalytic spliceosome"/>
    <property type="evidence" value="ECO:0007669"/>
    <property type="project" value="TreeGrafter"/>
</dbReference>
<dbReference type="InterPro" id="IPR003954">
    <property type="entry name" value="RRM_euk-type"/>
</dbReference>
<dbReference type="InterPro" id="IPR000504">
    <property type="entry name" value="RRM_dom"/>
</dbReference>
<feature type="non-terminal residue" evidence="9">
    <location>
        <position position="1"/>
    </location>
</feature>
<feature type="region of interest" description="Disordered" evidence="7">
    <location>
        <begin position="31"/>
        <end position="131"/>
    </location>
</feature>
<name>A0A2C6KBK7_9APIC</name>
<dbReference type="InterPro" id="IPR012677">
    <property type="entry name" value="Nucleotide-bd_a/b_plait_sf"/>
</dbReference>
<gene>
    <name evidence="9" type="ORF">CSUI_011338</name>
</gene>
<evidence type="ECO:0000259" key="8">
    <source>
        <dbReference type="PROSITE" id="PS50102"/>
    </source>
</evidence>
<keyword evidence="10" id="KW-1185">Reference proteome</keyword>
<dbReference type="PROSITE" id="PS50102">
    <property type="entry name" value="RRM"/>
    <property type="match status" value="1"/>
</dbReference>
<dbReference type="GO" id="GO:0045292">
    <property type="term" value="P:mRNA cis splicing, via spliceosome"/>
    <property type="evidence" value="ECO:0007669"/>
    <property type="project" value="InterPro"/>
</dbReference>
<feature type="compositionally biased region" description="Basic and acidic residues" evidence="7">
    <location>
        <begin position="95"/>
        <end position="106"/>
    </location>
</feature>
<keyword evidence="4" id="KW-0508">mRNA splicing</keyword>
<feature type="compositionally biased region" description="Low complexity" evidence="7">
    <location>
        <begin position="62"/>
        <end position="83"/>
    </location>
</feature>
<dbReference type="Pfam" id="PF00076">
    <property type="entry name" value="RRM_1"/>
    <property type="match status" value="1"/>
</dbReference>
<dbReference type="FunFam" id="3.30.70.330:FF:000382">
    <property type="entry name" value="G-patch domain-containing protein"/>
    <property type="match status" value="1"/>
</dbReference>
<dbReference type="SMART" id="SM00360">
    <property type="entry name" value="RRM"/>
    <property type="match status" value="1"/>
</dbReference>
<dbReference type="PANTHER" id="PTHR13288">
    <property type="entry name" value="SPLICING FACTOR 45 SPF45"/>
    <property type="match status" value="1"/>
</dbReference>
<dbReference type="SUPFAM" id="SSF54928">
    <property type="entry name" value="RNA-binding domain, RBD"/>
    <property type="match status" value="1"/>
</dbReference>
<reference evidence="9 10" key="1">
    <citation type="journal article" date="2017" name="Int. J. Parasitol.">
        <title>The genome of the protozoan parasite Cystoisospora suis and a reverse vaccinology approach to identify vaccine candidates.</title>
        <authorList>
            <person name="Palmieri N."/>
            <person name="Shrestha A."/>
            <person name="Ruttkowski B."/>
            <person name="Beck T."/>
            <person name="Vogl C."/>
            <person name="Tomley F."/>
            <person name="Blake D.P."/>
            <person name="Joachim A."/>
        </authorList>
    </citation>
    <scope>NUCLEOTIDE SEQUENCE [LARGE SCALE GENOMIC DNA]</scope>
    <source>
        <strain evidence="9 10">Wien I</strain>
    </source>
</reference>
<comment type="caution">
    <text evidence="9">The sequence shown here is derived from an EMBL/GenBank/DDBJ whole genome shotgun (WGS) entry which is preliminary data.</text>
</comment>
<dbReference type="GeneID" id="94434649"/>
<dbReference type="SMART" id="SM00361">
    <property type="entry name" value="RRM_1"/>
    <property type="match status" value="1"/>
</dbReference>
<comment type="subcellular location">
    <subcellularLocation>
        <location evidence="1">Nucleus</location>
    </subcellularLocation>
</comment>
<sequence>GGVLGQGLQQPHSTAAAAAAVAANHLLHTTTTATTPTPAPPPPLLAAGTTASPGGAHILSTPGLPGVSSSPAAGASGIPPSAGTIGGGKDDEEGDKNRKHDEERRGGKGGGLGRNSEEDHSHTFPPAPTKIDSRVVLLTNMVTPAEVDDELKDEVRQECSKFGEINRVEVHPLSDDVRIFVEFSSLTGAQEAIPSLHGRWFGGRQIIANTYSESSFAQGDFTH</sequence>
<dbReference type="RefSeq" id="XP_067916583.1">
    <property type="nucleotide sequence ID" value="XM_068071438.1"/>
</dbReference>
<dbReference type="InterPro" id="IPR040052">
    <property type="entry name" value="RBM17"/>
</dbReference>
<keyword evidence="3 6" id="KW-0694">RNA-binding</keyword>
<evidence type="ECO:0000256" key="6">
    <source>
        <dbReference type="PROSITE-ProRule" id="PRU00176"/>
    </source>
</evidence>
<dbReference type="AlphaFoldDB" id="A0A2C6KBK7"/>
<evidence type="ECO:0000256" key="3">
    <source>
        <dbReference type="ARBA" id="ARBA00022884"/>
    </source>
</evidence>
<dbReference type="Gene3D" id="3.30.70.330">
    <property type="match status" value="1"/>
</dbReference>
<protein>
    <submittedName>
        <fullName evidence="9">Rna recognition motif-containing protein</fullName>
    </submittedName>
</protein>
<organism evidence="9 10">
    <name type="scientific">Cystoisospora suis</name>
    <dbReference type="NCBI Taxonomy" id="483139"/>
    <lineage>
        <taxon>Eukaryota</taxon>
        <taxon>Sar</taxon>
        <taxon>Alveolata</taxon>
        <taxon>Apicomplexa</taxon>
        <taxon>Conoidasida</taxon>
        <taxon>Coccidia</taxon>
        <taxon>Eucoccidiorida</taxon>
        <taxon>Eimeriorina</taxon>
        <taxon>Sarcocystidae</taxon>
        <taxon>Cystoisospora</taxon>
    </lineage>
</organism>
<accession>A0A2C6KBK7</accession>
<evidence type="ECO:0000256" key="1">
    <source>
        <dbReference type="ARBA" id="ARBA00004123"/>
    </source>
</evidence>
<keyword evidence="5" id="KW-0539">Nucleus</keyword>
<dbReference type="VEuPathDB" id="ToxoDB:CSUI_011338"/>
<dbReference type="PANTHER" id="PTHR13288:SF8">
    <property type="entry name" value="SPLICING FACTOR 45"/>
    <property type="match status" value="1"/>
</dbReference>